<dbReference type="PROSITE" id="PS51257">
    <property type="entry name" value="PROKAR_LIPOPROTEIN"/>
    <property type="match status" value="1"/>
</dbReference>
<dbReference type="EMBL" id="BMPG01000001">
    <property type="protein sequence ID" value="GGL53041.1"/>
    <property type="molecule type" value="Genomic_DNA"/>
</dbReference>
<sequence length="398" mass="41499">MTSPTRRAALAVAVALLLVTAGCSDGTTSTTGTAPTTGPATATSTDTDTTTTATSVASAYTVTGNATADQYPPGVAADGTLTNVSAIRRAHESAVANESVALTVEGTNPNGSTAFRHAHAANGTYYSERTSTTDGERRTSEVYRTGSHGYTRAVVGNETYSSVLQNATGTVPAGLTHGVFSPDNAPVELLADGDYTVNGTVERGGRTFVRLTADGVPQHRSHGFVTAYEGTALVTPGGVVAAVHASFERTADNTTEQYEQSVTLDTDADWSGPPPWVADVPRLSLSTVEDKRAFEIRNAGGATLPANTTFRVDAAESRQWVFQADAVGSNATVTTDAPLEPGDAVYVTANADASAFTLHDEPERGAYTFEDVDVRARRGDANTTYHLSWGVPPGQVDW</sequence>
<evidence type="ECO:0000313" key="3">
    <source>
        <dbReference type="Proteomes" id="UP000607197"/>
    </source>
</evidence>
<gene>
    <name evidence="2" type="ORF">GCM10009039_09080</name>
</gene>
<evidence type="ECO:0000256" key="1">
    <source>
        <dbReference type="SAM" id="MobiDB-lite"/>
    </source>
</evidence>
<dbReference type="RefSeq" id="WP_188976269.1">
    <property type="nucleotide sequence ID" value="NZ_BMPG01000001.1"/>
</dbReference>
<name>A0A830F1P2_9EURY</name>
<feature type="region of interest" description="Disordered" evidence="1">
    <location>
        <begin position="25"/>
        <end position="50"/>
    </location>
</feature>
<dbReference type="Proteomes" id="UP000607197">
    <property type="component" value="Unassembled WGS sequence"/>
</dbReference>
<dbReference type="AlphaFoldDB" id="A0A830F1P2"/>
<proteinExistence type="predicted"/>
<keyword evidence="3" id="KW-1185">Reference proteome</keyword>
<accession>A0A830F1P2</accession>
<comment type="caution">
    <text evidence="2">The sequence shown here is derived from an EMBL/GenBank/DDBJ whole genome shotgun (WGS) entry which is preliminary data.</text>
</comment>
<protein>
    <submittedName>
        <fullName evidence="2">Uncharacterized protein</fullName>
    </submittedName>
</protein>
<dbReference type="OrthoDB" id="240995at2157"/>
<organism evidence="2 3">
    <name type="scientific">Halocalculus aciditolerans</name>
    <dbReference type="NCBI Taxonomy" id="1383812"/>
    <lineage>
        <taxon>Archaea</taxon>
        <taxon>Methanobacteriati</taxon>
        <taxon>Methanobacteriota</taxon>
        <taxon>Stenosarchaea group</taxon>
        <taxon>Halobacteria</taxon>
        <taxon>Halobacteriales</taxon>
        <taxon>Halobacteriaceae</taxon>
        <taxon>Halocalculus</taxon>
    </lineage>
</organism>
<reference evidence="2" key="2">
    <citation type="submission" date="2020-09" db="EMBL/GenBank/DDBJ databases">
        <authorList>
            <person name="Sun Q."/>
            <person name="Ohkuma M."/>
        </authorList>
    </citation>
    <scope>NUCLEOTIDE SEQUENCE</scope>
    <source>
        <strain evidence="2">JCM 19596</strain>
    </source>
</reference>
<evidence type="ECO:0000313" key="2">
    <source>
        <dbReference type="EMBL" id="GGL53041.1"/>
    </source>
</evidence>
<reference evidence="2" key="1">
    <citation type="journal article" date="2014" name="Int. J. Syst. Evol. Microbiol.">
        <title>Complete genome sequence of Corynebacterium casei LMG S-19264T (=DSM 44701T), isolated from a smear-ripened cheese.</title>
        <authorList>
            <consortium name="US DOE Joint Genome Institute (JGI-PGF)"/>
            <person name="Walter F."/>
            <person name="Albersmeier A."/>
            <person name="Kalinowski J."/>
            <person name="Ruckert C."/>
        </authorList>
    </citation>
    <scope>NUCLEOTIDE SEQUENCE</scope>
    <source>
        <strain evidence="2">JCM 19596</strain>
    </source>
</reference>